<accession>A0A8X6W5B3</accession>
<dbReference type="EMBL" id="BMAU01021383">
    <property type="protein sequence ID" value="GFY28131.1"/>
    <property type="molecule type" value="Genomic_DNA"/>
</dbReference>
<feature type="compositionally biased region" description="Basic residues" evidence="1">
    <location>
        <begin position="69"/>
        <end position="80"/>
    </location>
</feature>
<feature type="region of interest" description="Disordered" evidence="1">
    <location>
        <begin position="43"/>
        <end position="80"/>
    </location>
</feature>
<evidence type="ECO:0000313" key="2">
    <source>
        <dbReference type="EMBL" id="GFY28131.1"/>
    </source>
</evidence>
<evidence type="ECO:0000313" key="3">
    <source>
        <dbReference type="Proteomes" id="UP000887159"/>
    </source>
</evidence>
<feature type="region of interest" description="Disordered" evidence="1">
    <location>
        <begin position="1"/>
        <end position="26"/>
    </location>
</feature>
<protein>
    <submittedName>
        <fullName evidence="2">Uncharacterized protein</fullName>
    </submittedName>
</protein>
<feature type="compositionally biased region" description="Polar residues" evidence="1">
    <location>
        <begin position="49"/>
        <end position="58"/>
    </location>
</feature>
<keyword evidence="3" id="KW-1185">Reference proteome</keyword>
<dbReference type="AlphaFoldDB" id="A0A8X6W5B3"/>
<evidence type="ECO:0000256" key="1">
    <source>
        <dbReference type="SAM" id="MobiDB-lite"/>
    </source>
</evidence>
<name>A0A8X6W5B3_TRICX</name>
<organism evidence="2 3">
    <name type="scientific">Trichonephila clavipes</name>
    <name type="common">Golden silk orbweaver</name>
    <name type="synonym">Nephila clavipes</name>
    <dbReference type="NCBI Taxonomy" id="2585209"/>
    <lineage>
        <taxon>Eukaryota</taxon>
        <taxon>Metazoa</taxon>
        <taxon>Ecdysozoa</taxon>
        <taxon>Arthropoda</taxon>
        <taxon>Chelicerata</taxon>
        <taxon>Arachnida</taxon>
        <taxon>Araneae</taxon>
        <taxon>Araneomorphae</taxon>
        <taxon>Entelegynae</taxon>
        <taxon>Araneoidea</taxon>
        <taxon>Nephilidae</taxon>
        <taxon>Trichonephila</taxon>
    </lineage>
</organism>
<dbReference type="Proteomes" id="UP000887159">
    <property type="component" value="Unassembled WGS sequence"/>
</dbReference>
<reference evidence="2" key="1">
    <citation type="submission" date="2020-08" db="EMBL/GenBank/DDBJ databases">
        <title>Multicomponent nature underlies the extraordinary mechanical properties of spider dragline silk.</title>
        <authorList>
            <person name="Kono N."/>
            <person name="Nakamura H."/>
            <person name="Mori M."/>
            <person name="Yoshida Y."/>
            <person name="Ohtoshi R."/>
            <person name="Malay A.D."/>
            <person name="Moran D.A.P."/>
            <person name="Tomita M."/>
            <person name="Numata K."/>
            <person name="Arakawa K."/>
        </authorList>
    </citation>
    <scope>NUCLEOTIDE SEQUENCE</scope>
</reference>
<comment type="caution">
    <text evidence="2">The sequence shown here is derived from an EMBL/GenBank/DDBJ whole genome shotgun (WGS) entry which is preliminary data.</text>
</comment>
<sequence>MNSGKDGMKKGLNTFASSLETETRPLTTSNKFAALSTEIQPLVPLPESVPTTSNSKHSNAPEIPQCVKRNSRNRRKRPKVLKPEIELKMASYKPRKSAPTEYATYEEDMITYDAEEDELDPNPADKFVMGQCWRNNPDQYFRAVTPTRFRKSRN</sequence>
<proteinExistence type="predicted"/>
<feature type="compositionally biased region" description="Polar residues" evidence="1">
    <location>
        <begin position="14"/>
        <end position="26"/>
    </location>
</feature>
<gene>
    <name evidence="2" type="ORF">TNCV_4394651</name>
</gene>